<evidence type="ECO:0000313" key="2">
    <source>
        <dbReference type="Proteomes" id="UP000199236"/>
    </source>
</evidence>
<gene>
    <name evidence="1" type="ORF">SAMN04488056_10299</name>
</gene>
<name>A0A1I5C2U2_9HYPH</name>
<dbReference type="AlphaFoldDB" id="A0A1I5C2U2"/>
<reference evidence="1 2" key="1">
    <citation type="submission" date="2016-10" db="EMBL/GenBank/DDBJ databases">
        <authorList>
            <person name="de Groot N.N."/>
        </authorList>
    </citation>
    <scope>NUCLEOTIDE SEQUENCE [LARGE SCALE GENOMIC DNA]</scope>
    <source>
        <strain evidence="1 2">CGMCC 1.9157</strain>
    </source>
</reference>
<proteinExistence type="predicted"/>
<organism evidence="1 2">
    <name type="scientific">Cohaesibacter marisflavi</name>
    <dbReference type="NCBI Taxonomy" id="655353"/>
    <lineage>
        <taxon>Bacteria</taxon>
        <taxon>Pseudomonadati</taxon>
        <taxon>Pseudomonadota</taxon>
        <taxon>Alphaproteobacteria</taxon>
        <taxon>Hyphomicrobiales</taxon>
        <taxon>Cohaesibacteraceae</taxon>
    </lineage>
</organism>
<evidence type="ECO:0000313" key="1">
    <source>
        <dbReference type="EMBL" id="SFN81390.1"/>
    </source>
</evidence>
<evidence type="ECO:0008006" key="3">
    <source>
        <dbReference type="Google" id="ProtNLM"/>
    </source>
</evidence>
<dbReference type="OrthoDB" id="5117987at2"/>
<dbReference type="RefSeq" id="WP_139229194.1">
    <property type="nucleotide sequence ID" value="NZ_FOVR01000002.1"/>
</dbReference>
<sequence>MPKYNLFFHSKQLPETFEEGEKDLAALKAWSKSFEKFVVNPGSVLKQSLIVTSENVETVTPGETLSAYAEIEARNKDEAVKIAKSWPILDSGFVLISEVVDMELD</sequence>
<dbReference type="STRING" id="655353.SAMN04488056_10299"/>
<dbReference type="Proteomes" id="UP000199236">
    <property type="component" value="Unassembled WGS sequence"/>
</dbReference>
<dbReference type="EMBL" id="FOVR01000002">
    <property type="protein sequence ID" value="SFN81390.1"/>
    <property type="molecule type" value="Genomic_DNA"/>
</dbReference>
<accession>A0A1I5C2U2</accession>
<keyword evidence="2" id="KW-1185">Reference proteome</keyword>
<protein>
    <recommendedName>
        <fullName evidence="3">YCII-related domain-containing protein</fullName>
    </recommendedName>
</protein>